<keyword evidence="3" id="KW-0408">Iron</keyword>
<gene>
    <name evidence="6" type="ORF">GGQ67_000497</name>
</gene>
<dbReference type="SUPFAM" id="SSF56300">
    <property type="entry name" value="Metallo-dependent phosphatases"/>
    <property type="match status" value="1"/>
</dbReference>
<evidence type="ECO:0000256" key="2">
    <source>
        <dbReference type="ARBA" id="ARBA00022801"/>
    </source>
</evidence>
<dbReference type="GO" id="GO:0004112">
    <property type="term" value="F:cyclic-nucleotide phosphodiesterase activity"/>
    <property type="evidence" value="ECO:0007669"/>
    <property type="project" value="InterPro"/>
</dbReference>
<dbReference type="PANTHER" id="PTHR42988:SF2">
    <property type="entry name" value="CYCLIC NUCLEOTIDE PHOSPHODIESTERASE CBUA0032-RELATED"/>
    <property type="match status" value="1"/>
</dbReference>
<dbReference type="Proteomes" id="UP000582090">
    <property type="component" value="Unassembled WGS sequence"/>
</dbReference>
<evidence type="ECO:0000256" key="4">
    <source>
        <dbReference type="ARBA" id="ARBA00025742"/>
    </source>
</evidence>
<dbReference type="Gene3D" id="3.60.21.10">
    <property type="match status" value="1"/>
</dbReference>
<dbReference type="CDD" id="cd07402">
    <property type="entry name" value="MPP_GpdQ"/>
    <property type="match status" value="1"/>
</dbReference>
<dbReference type="EMBL" id="JACIDW010000001">
    <property type="protein sequence ID" value="MBB3962879.1"/>
    <property type="molecule type" value="Genomic_DNA"/>
</dbReference>
<accession>A0A7W6CMS3</accession>
<evidence type="ECO:0000313" key="6">
    <source>
        <dbReference type="EMBL" id="MBB3962879.1"/>
    </source>
</evidence>
<dbReference type="Pfam" id="PF00149">
    <property type="entry name" value="Metallophos"/>
    <property type="match status" value="1"/>
</dbReference>
<dbReference type="InterPro" id="IPR029052">
    <property type="entry name" value="Metallo-depent_PP-like"/>
</dbReference>
<evidence type="ECO:0000256" key="1">
    <source>
        <dbReference type="ARBA" id="ARBA00022723"/>
    </source>
</evidence>
<dbReference type="RefSeq" id="WP_210279496.1">
    <property type="nucleotide sequence ID" value="NZ_JACIDW010000001.1"/>
</dbReference>
<dbReference type="PANTHER" id="PTHR42988">
    <property type="entry name" value="PHOSPHOHYDROLASE"/>
    <property type="match status" value="1"/>
</dbReference>
<comment type="caution">
    <text evidence="6">The sequence shown here is derived from an EMBL/GenBank/DDBJ whole genome shotgun (WGS) entry which is preliminary data.</text>
</comment>
<keyword evidence="2" id="KW-0378">Hydrolase</keyword>
<dbReference type="InterPro" id="IPR004843">
    <property type="entry name" value="Calcineurin-like_PHP"/>
</dbReference>
<dbReference type="InterPro" id="IPR026575">
    <property type="entry name" value="GpdQ/CpdA-like"/>
</dbReference>
<organism evidence="6 7">
    <name type="scientific">Rhizobium metallidurans</name>
    <dbReference type="NCBI Taxonomy" id="1265931"/>
    <lineage>
        <taxon>Bacteria</taxon>
        <taxon>Pseudomonadati</taxon>
        <taxon>Pseudomonadota</taxon>
        <taxon>Alphaproteobacteria</taxon>
        <taxon>Hyphomicrobiales</taxon>
        <taxon>Rhizobiaceae</taxon>
        <taxon>Rhizobium/Agrobacterium group</taxon>
        <taxon>Rhizobium</taxon>
    </lineage>
</organism>
<sequence>MKIVHITDTHFVPQPATLYGLDPRARFDAAIASLQAEHSDADLLVITGDLAHWGEVPAYQALRQRLEAVTIPVVMMVGNHDDRASLRTVFPAVMDDGNGFVQGSRIESGHRLMFLDTKCEGTHAGAYCEKRRAWLADELAKGDEPVLLFMHHPPFLSGISSMDAIGQLDADALWLVLQPHARRIRHIFLGHVHRPISGNWHGISFSLIPGLNHQVPLQLAPHGEDIPGSHEPPAYSVISVGPDSIVVHLKYFLDGSRRFPLDGYEVKGRAYALGFPACEG</sequence>
<keyword evidence="7" id="KW-1185">Reference proteome</keyword>
<protein>
    <submittedName>
        <fullName evidence="6">3',5'-cyclic AMP phosphodiesterase CpdA</fullName>
    </submittedName>
</protein>
<dbReference type="InterPro" id="IPR050884">
    <property type="entry name" value="CNP_phosphodiesterase-III"/>
</dbReference>
<reference evidence="6 7" key="1">
    <citation type="submission" date="2020-08" db="EMBL/GenBank/DDBJ databases">
        <title>Genomic Encyclopedia of Type Strains, Phase IV (KMG-IV): sequencing the most valuable type-strain genomes for metagenomic binning, comparative biology and taxonomic classification.</title>
        <authorList>
            <person name="Goeker M."/>
        </authorList>
    </citation>
    <scope>NUCLEOTIDE SEQUENCE [LARGE SCALE GENOMIC DNA]</scope>
    <source>
        <strain evidence="6 7">DSM 26575</strain>
    </source>
</reference>
<keyword evidence="1" id="KW-0479">Metal-binding</keyword>
<evidence type="ECO:0000256" key="3">
    <source>
        <dbReference type="ARBA" id="ARBA00023004"/>
    </source>
</evidence>
<name>A0A7W6CMS3_9HYPH</name>
<dbReference type="AlphaFoldDB" id="A0A7W6CMS3"/>
<evidence type="ECO:0000259" key="5">
    <source>
        <dbReference type="Pfam" id="PF00149"/>
    </source>
</evidence>
<proteinExistence type="inferred from homology"/>
<dbReference type="GO" id="GO:0046872">
    <property type="term" value="F:metal ion binding"/>
    <property type="evidence" value="ECO:0007669"/>
    <property type="project" value="UniProtKB-KW"/>
</dbReference>
<evidence type="ECO:0000313" key="7">
    <source>
        <dbReference type="Proteomes" id="UP000582090"/>
    </source>
</evidence>
<comment type="similarity">
    <text evidence="4">Belongs to the cyclic nucleotide phosphodiesterase class-III family.</text>
</comment>
<feature type="domain" description="Calcineurin-like phosphoesterase" evidence="5">
    <location>
        <begin position="1"/>
        <end position="195"/>
    </location>
</feature>